<reference evidence="1" key="1">
    <citation type="submission" date="2016-10" db="EMBL/GenBank/DDBJ databases">
        <authorList>
            <person name="de Groot N.N."/>
        </authorList>
    </citation>
    <scope>NUCLEOTIDE SEQUENCE</scope>
</reference>
<organism evidence="1">
    <name type="scientific">hydrothermal vent metagenome</name>
    <dbReference type="NCBI Taxonomy" id="652676"/>
    <lineage>
        <taxon>unclassified sequences</taxon>
        <taxon>metagenomes</taxon>
        <taxon>ecological metagenomes</taxon>
    </lineage>
</organism>
<name>A0A1W1BIP4_9ZZZZ</name>
<proteinExistence type="predicted"/>
<dbReference type="AlphaFoldDB" id="A0A1W1BIP4"/>
<evidence type="ECO:0000313" key="1">
    <source>
        <dbReference type="EMBL" id="SFV53376.1"/>
    </source>
</evidence>
<protein>
    <submittedName>
        <fullName evidence="1">Uncharacterized protein</fullName>
    </submittedName>
</protein>
<accession>A0A1W1BIP4</accession>
<gene>
    <name evidence="1" type="ORF">MNB_SV-9-878</name>
</gene>
<sequence>MIKKLLILTILVSCSTTLLFSETNEDNISKENIKLNIEKKSTDETVKPEKAKIKLADVVKKQDAIQKEVEADEAKAKELEKKKPKRKLTLDEKRAILMIKKQKEKDLADKKAEALYQEALQKAIESVR</sequence>
<dbReference type="EMBL" id="FPHG01000018">
    <property type="protein sequence ID" value="SFV53376.1"/>
    <property type="molecule type" value="Genomic_DNA"/>
</dbReference>